<keyword evidence="1" id="KW-0732">Signal</keyword>
<dbReference type="RefSeq" id="WP_113047899.1">
    <property type="nucleotide sequence ID" value="NZ_QMFZ01000062.1"/>
</dbReference>
<dbReference type="PROSITE" id="PS51257">
    <property type="entry name" value="PROKAR_LIPOPROTEIN"/>
    <property type="match status" value="1"/>
</dbReference>
<feature type="signal peptide" evidence="1">
    <location>
        <begin position="1"/>
        <end position="18"/>
    </location>
</feature>
<comment type="caution">
    <text evidence="2">The sequence shown here is derived from an EMBL/GenBank/DDBJ whole genome shotgun (WGS) entry which is preliminary data.</text>
</comment>
<dbReference type="EMBL" id="QMFZ01000062">
    <property type="protein sequence ID" value="RBB32320.1"/>
    <property type="molecule type" value="Genomic_DNA"/>
</dbReference>
<organism evidence="2 3">
    <name type="scientific">Burkholderia reimsis</name>
    <dbReference type="NCBI Taxonomy" id="2234132"/>
    <lineage>
        <taxon>Bacteria</taxon>
        <taxon>Pseudomonadati</taxon>
        <taxon>Pseudomonadota</taxon>
        <taxon>Betaproteobacteria</taxon>
        <taxon>Burkholderiales</taxon>
        <taxon>Burkholderiaceae</taxon>
        <taxon>Burkholderia</taxon>
    </lineage>
</organism>
<feature type="chain" id="PRO_5016810299" description="Lipoprotein" evidence="1">
    <location>
        <begin position="19"/>
        <end position="197"/>
    </location>
</feature>
<proteinExistence type="predicted"/>
<accession>A0A365QH94</accession>
<sequence>MKKKLILAGLMGSAVLLAACGGGDGGGASAANSSSTAGSTSQTTSPAPTTTLACTDGYKKLTISNSNVVANANINLTTDDGIATLTLKTPANGQTGDLTVCLGKADPSSVGAVADYIYQIEVRQGDLHSMASATLTLNFTTNVTPSPNPPVIELADSSAGETVYKPLVQGASYVNPPNYSLSTSAQNPGVYVVRLKK</sequence>
<name>A0A365QH94_9BURK</name>
<dbReference type="Proteomes" id="UP000252458">
    <property type="component" value="Unassembled WGS sequence"/>
</dbReference>
<keyword evidence="3" id="KW-1185">Reference proteome</keyword>
<reference evidence="2 3" key="1">
    <citation type="submission" date="2018-06" db="EMBL/GenBank/DDBJ databases">
        <title>Draft genome sequence of Burkholderia reimsis strain BE51 isolated from a French agricultural soil.</title>
        <authorList>
            <person name="Esmaeel Q."/>
        </authorList>
    </citation>
    <scope>NUCLEOTIDE SEQUENCE [LARGE SCALE GENOMIC DNA]</scope>
    <source>
        <strain evidence="2 3">BE51</strain>
    </source>
</reference>
<evidence type="ECO:0000313" key="3">
    <source>
        <dbReference type="Proteomes" id="UP000252458"/>
    </source>
</evidence>
<evidence type="ECO:0000313" key="2">
    <source>
        <dbReference type="EMBL" id="RBB32320.1"/>
    </source>
</evidence>
<gene>
    <name evidence="2" type="ORF">DPV79_38825</name>
</gene>
<dbReference type="AlphaFoldDB" id="A0A365QH94"/>
<evidence type="ECO:0000256" key="1">
    <source>
        <dbReference type="SAM" id="SignalP"/>
    </source>
</evidence>
<evidence type="ECO:0008006" key="4">
    <source>
        <dbReference type="Google" id="ProtNLM"/>
    </source>
</evidence>
<protein>
    <recommendedName>
        <fullName evidence="4">Lipoprotein</fullName>
    </recommendedName>
</protein>